<organism evidence="6 7">
    <name type="scientific">Lottia gigantea</name>
    <name type="common">Giant owl limpet</name>
    <dbReference type="NCBI Taxonomy" id="225164"/>
    <lineage>
        <taxon>Eukaryota</taxon>
        <taxon>Metazoa</taxon>
        <taxon>Spiralia</taxon>
        <taxon>Lophotrochozoa</taxon>
        <taxon>Mollusca</taxon>
        <taxon>Gastropoda</taxon>
        <taxon>Patellogastropoda</taxon>
        <taxon>Lottioidea</taxon>
        <taxon>Lottiidae</taxon>
        <taxon>Lottia</taxon>
    </lineage>
</organism>
<accession>V3ZZL8</accession>
<gene>
    <name evidence="6" type="ORF">LOTGIDRAFT_126557</name>
</gene>
<dbReference type="AlphaFoldDB" id="V3ZZL8"/>
<dbReference type="GO" id="GO:0006366">
    <property type="term" value="P:transcription by RNA polymerase II"/>
    <property type="evidence" value="ECO:0007669"/>
    <property type="project" value="TreeGrafter"/>
</dbReference>
<evidence type="ECO:0000256" key="1">
    <source>
        <dbReference type="ARBA" id="ARBA00004214"/>
    </source>
</evidence>
<dbReference type="OrthoDB" id="76412at2759"/>
<dbReference type="InterPro" id="IPR010422">
    <property type="entry name" value="Ccdc124/Oxs1"/>
</dbReference>
<feature type="compositionally biased region" description="Polar residues" evidence="4">
    <location>
        <begin position="1"/>
        <end position="11"/>
    </location>
</feature>
<evidence type="ECO:0000256" key="2">
    <source>
        <dbReference type="ARBA" id="ARBA00008296"/>
    </source>
</evidence>
<dbReference type="GeneID" id="20232608"/>
<dbReference type="OMA" id="FEERMMP"/>
<dbReference type="InterPro" id="IPR054414">
    <property type="entry name" value="Ccdc124/Oxs1_C"/>
</dbReference>
<dbReference type="Proteomes" id="UP000030746">
    <property type="component" value="Unassembled WGS sequence"/>
</dbReference>
<dbReference type="RefSeq" id="XP_009061144.1">
    <property type="nucleotide sequence ID" value="XM_009062896.1"/>
</dbReference>
<dbReference type="EMBL" id="KB202752">
    <property type="protein sequence ID" value="ESO88115.1"/>
    <property type="molecule type" value="Genomic_DNA"/>
</dbReference>
<feature type="domain" description="Coiled-coil" evidence="5">
    <location>
        <begin position="127"/>
        <end position="207"/>
    </location>
</feature>
<dbReference type="HOGENOM" id="CLU_069723_0_1_1"/>
<evidence type="ECO:0000313" key="7">
    <source>
        <dbReference type="Proteomes" id="UP000030746"/>
    </source>
</evidence>
<dbReference type="GO" id="GO:0003713">
    <property type="term" value="F:transcription coactivator activity"/>
    <property type="evidence" value="ECO:0007669"/>
    <property type="project" value="TreeGrafter"/>
</dbReference>
<feature type="compositionally biased region" description="Basic and acidic residues" evidence="4">
    <location>
        <begin position="103"/>
        <end position="115"/>
    </location>
</feature>
<dbReference type="KEGG" id="lgi:LOTGIDRAFT_126557"/>
<evidence type="ECO:0000313" key="6">
    <source>
        <dbReference type="EMBL" id="ESO88115.1"/>
    </source>
</evidence>
<evidence type="ECO:0000256" key="4">
    <source>
        <dbReference type="SAM" id="MobiDB-lite"/>
    </source>
</evidence>
<reference evidence="6 7" key="1">
    <citation type="journal article" date="2013" name="Nature">
        <title>Insights into bilaterian evolution from three spiralian genomes.</title>
        <authorList>
            <person name="Simakov O."/>
            <person name="Marletaz F."/>
            <person name="Cho S.J."/>
            <person name="Edsinger-Gonzales E."/>
            <person name="Havlak P."/>
            <person name="Hellsten U."/>
            <person name="Kuo D.H."/>
            <person name="Larsson T."/>
            <person name="Lv J."/>
            <person name="Arendt D."/>
            <person name="Savage R."/>
            <person name="Osoegawa K."/>
            <person name="de Jong P."/>
            <person name="Grimwood J."/>
            <person name="Chapman J.A."/>
            <person name="Shapiro H."/>
            <person name="Aerts A."/>
            <person name="Otillar R.P."/>
            <person name="Terry A.Y."/>
            <person name="Boore J.L."/>
            <person name="Grigoriev I.V."/>
            <person name="Lindberg D.R."/>
            <person name="Seaver E.C."/>
            <person name="Weisblat D.A."/>
            <person name="Putnam N.H."/>
            <person name="Rokhsar D.S."/>
        </authorList>
    </citation>
    <scope>NUCLEOTIDE SEQUENCE [LARGE SCALE GENOMIC DNA]</scope>
</reference>
<sequence>MPKKFSGTNTKAAEAKARKSAQKEADNERKAAAAEDALWQDDDKQSNRKLQRKEDKEKKRLQQLEKKKELQQLHDEEMTKLKTAKPPPQPKITRGEIAATMEKQAEEKKSKARYNDDDDDLPPLEENLNRVVIEGEARTVDEAIGILGEGKEDVDMHPEKRMKAAFKKFEDSRLPALKRENPNLRLAQVKHMLQKEWMKSPENPLVQKAMR</sequence>
<comment type="subcellular location">
    <subcellularLocation>
        <location evidence="1">Midbody</location>
    </subcellularLocation>
</comment>
<proteinExistence type="inferred from homology"/>
<dbReference type="PANTHER" id="PTHR21680">
    <property type="entry name" value="COILED-COIL DOMAIN-CONTAINING PROTEIN 124"/>
    <property type="match status" value="1"/>
</dbReference>
<dbReference type="STRING" id="225164.V3ZZL8"/>
<dbReference type="GO" id="GO:0005634">
    <property type="term" value="C:nucleus"/>
    <property type="evidence" value="ECO:0007669"/>
    <property type="project" value="TreeGrafter"/>
</dbReference>
<name>V3ZZL8_LOTGI</name>
<comment type="similarity">
    <text evidence="2">Belongs to the CCDC124 family.</text>
</comment>
<evidence type="ECO:0000259" key="5">
    <source>
        <dbReference type="Pfam" id="PF06244"/>
    </source>
</evidence>
<feature type="compositionally biased region" description="Basic and acidic residues" evidence="4">
    <location>
        <begin position="41"/>
        <end position="80"/>
    </location>
</feature>
<dbReference type="PANTHER" id="PTHR21680:SF0">
    <property type="entry name" value="COILED-COIL DOMAIN-CONTAINING PROTEIN 124"/>
    <property type="match status" value="1"/>
</dbReference>
<keyword evidence="7" id="KW-1185">Reference proteome</keyword>
<protein>
    <recommendedName>
        <fullName evidence="5">Coiled-coil domain-containing protein</fullName>
    </recommendedName>
</protein>
<feature type="compositionally biased region" description="Basic and acidic residues" evidence="4">
    <location>
        <begin position="13"/>
        <end position="33"/>
    </location>
</feature>
<dbReference type="CTD" id="20232608"/>
<keyword evidence="3" id="KW-0175">Coiled coil</keyword>
<evidence type="ECO:0000256" key="3">
    <source>
        <dbReference type="ARBA" id="ARBA00023054"/>
    </source>
</evidence>
<dbReference type="Pfam" id="PF06244">
    <property type="entry name" value="Ccdc124"/>
    <property type="match status" value="1"/>
</dbReference>
<dbReference type="GO" id="GO:0030496">
    <property type="term" value="C:midbody"/>
    <property type="evidence" value="ECO:0007669"/>
    <property type="project" value="UniProtKB-SubCell"/>
</dbReference>
<feature type="region of interest" description="Disordered" evidence="4">
    <location>
        <begin position="1"/>
        <end position="124"/>
    </location>
</feature>